<name>A0ABW3ZUR5_9BACI</name>
<protein>
    <submittedName>
        <fullName evidence="2">Type II toxin-antitoxin system VapC family toxin</fullName>
    </submittedName>
</protein>
<dbReference type="SUPFAM" id="SSF88723">
    <property type="entry name" value="PIN domain-like"/>
    <property type="match status" value="1"/>
</dbReference>
<organism evidence="2 3">
    <name type="scientific">Lentibacillus salinarum</name>
    <dbReference type="NCBI Taxonomy" id="446820"/>
    <lineage>
        <taxon>Bacteria</taxon>
        <taxon>Bacillati</taxon>
        <taxon>Bacillota</taxon>
        <taxon>Bacilli</taxon>
        <taxon>Bacillales</taxon>
        <taxon>Bacillaceae</taxon>
        <taxon>Lentibacillus</taxon>
    </lineage>
</organism>
<gene>
    <name evidence="2" type="ORF">ACFQ4A_09115</name>
</gene>
<evidence type="ECO:0000259" key="1">
    <source>
        <dbReference type="Pfam" id="PF01850"/>
    </source>
</evidence>
<dbReference type="InterPro" id="IPR039018">
    <property type="entry name" value="VapC20-like"/>
</dbReference>
<feature type="domain" description="PIN" evidence="1">
    <location>
        <begin position="7"/>
        <end position="135"/>
    </location>
</feature>
<evidence type="ECO:0000313" key="2">
    <source>
        <dbReference type="EMBL" id="MFD1361812.1"/>
    </source>
</evidence>
<evidence type="ECO:0000313" key="3">
    <source>
        <dbReference type="Proteomes" id="UP001597178"/>
    </source>
</evidence>
<dbReference type="Pfam" id="PF01850">
    <property type="entry name" value="PIN"/>
    <property type="match status" value="1"/>
</dbReference>
<dbReference type="Gene3D" id="3.40.50.1010">
    <property type="entry name" value="5'-nuclease"/>
    <property type="match status" value="1"/>
</dbReference>
<dbReference type="InterPro" id="IPR002716">
    <property type="entry name" value="PIN_dom"/>
</dbReference>
<comment type="caution">
    <text evidence="2">The sequence shown here is derived from an EMBL/GenBank/DDBJ whole genome shotgun (WGS) entry which is preliminary data.</text>
</comment>
<dbReference type="InterPro" id="IPR029060">
    <property type="entry name" value="PIN-like_dom_sf"/>
</dbReference>
<dbReference type="Proteomes" id="UP001597178">
    <property type="component" value="Unassembled WGS sequence"/>
</dbReference>
<sequence length="139" mass="16428">MKRNKLFIDTGAWIALMLETDQYHEKARYFFESIDLSVTRTTSSFVIAETYTWLRYREGFKCAHLFLEIVNHSKASRALDVIEGDKDTIELAEQILRDFSDQRLSYVDAVSMAMMKKKQMKQVFGFDQHFYIMDFEVVP</sequence>
<reference evidence="3" key="1">
    <citation type="journal article" date="2019" name="Int. J. Syst. Evol. Microbiol.">
        <title>The Global Catalogue of Microorganisms (GCM) 10K type strain sequencing project: providing services to taxonomists for standard genome sequencing and annotation.</title>
        <authorList>
            <consortium name="The Broad Institute Genomics Platform"/>
            <consortium name="The Broad Institute Genome Sequencing Center for Infectious Disease"/>
            <person name="Wu L."/>
            <person name="Ma J."/>
        </authorList>
    </citation>
    <scope>NUCLEOTIDE SEQUENCE [LARGE SCALE GENOMIC DNA]</scope>
    <source>
        <strain evidence="3">CCUG 54822</strain>
    </source>
</reference>
<dbReference type="RefSeq" id="WP_382399735.1">
    <property type="nucleotide sequence ID" value="NZ_JBHTNH010000019.1"/>
</dbReference>
<keyword evidence="3" id="KW-1185">Reference proteome</keyword>
<dbReference type="PANTHER" id="PTHR42188">
    <property type="entry name" value="23S RRNA-SPECIFIC ENDONUCLEASE VAPC20"/>
    <property type="match status" value="1"/>
</dbReference>
<proteinExistence type="predicted"/>
<dbReference type="EMBL" id="JBHTNH010000019">
    <property type="protein sequence ID" value="MFD1361812.1"/>
    <property type="molecule type" value="Genomic_DNA"/>
</dbReference>
<dbReference type="PANTHER" id="PTHR42188:SF1">
    <property type="entry name" value="23S RRNA-SPECIFIC ENDONUCLEASE VAPC20"/>
    <property type="match status" value="1"/>
</dbReference>
<accession>A0ABW3ZUR5</accession>